<feature type="transmembrane region" description="Helical" evidence="5">
    <location>
        <begin position="400"/>
        <end position="419"/>
    </location>
</feature>
<dbReference type="PANTHER" id="PTHR32234:SF0">
    <property type="entry name" value="THIOL:DISULFIDE INTERCHANGE PROTEIN DSBD"/>
    <property type="match status" value="1"/>
</dbReference>
<sequence>MMTRLLRTFLLGLCLMAPLLASAADLVKWTASIPADAKPGAATTVTLTGKVVPGNHLYSLTKPKGTGPTPTTIEAVAPLKISGKIDQSTPLKRIDPNFQVEVEYYGDTATFTVPVTLGPDPKKDKLSVHFQTCDDRACAFPKTVEVPLSGAEAKVVVEQGDVANARAKGLLPFLGFAFLSGLIALLTPCVFPMVPITVSFFSKRRENMGAKTGLLHAGAYCFGIIGAYTAFGILVTVLFGASGIQNFAANPYVNLVLAIIFVLLALNLFGLLEVSLPSKLTNAFSPHSKSGLLAPFLMGLTFTLTSFTCTGPFVGTVLVSAANGDLIYPLVGMLAFSTAFALPFFLLALFPQYLARLPKSGSWLEVVKAFMGFLEVAAAVKFVSNADLVWGTGLISRTTFLLIWAAIFGGSVLFLLRVIRLPKIEVPAKLGRGRAVTAILTSLLAVWMLVGATGKSLGDLEAFLPPGASDGWSENYERSLQVAKRDNKPLLIDFTGVTCTNCRWMERNMFPRPEVAQELKNYVLTKLYTDRPSDKANQDLMLKLTQKVTMPIYVVMSPKGDVLRIFEGSTPDVQKYLKFLSPNPSKVALNR</sequence>
<dbReference type="SUPFAM" id="SSF52833">
    <property type="entry name" value="Thioredoxin-like"/>
    <property type="match status" value="1"/>
</dbReference>
<dbReference type="RefSeq" id="WP_025228035.1">
    <property type="nucleotide sequence ID" value="NZ_CP007139.1"/>
</dbReference>
<dbReference type="eggNOG" id="COG4232">
    <property type="taxonomic scope" value="Bacteria"/>
</dbReference>
<feature type="transmembrane region" description="Helical" evidence="5">
    <location>
        <begin position="362"/>
        <end position="380"/>
    </location>
</feature>
<evidence type="ECO:0000256" key="3">
    <source>
        <dbReference type="ARBA" id="ARBA00022989"/>
    </source>
</evidence>
<keyword evidence="2 5" id="KW-0812">Transmembrane</keyword>
<evidence type="ECO:0000256" key="2">
    <source>
        <dbReference type="ARBA" id="ARBA00022692"/>
    </source>
</evidence>
<keyword evidence="4 5" id="KW-0472">Membrane</keyword>
<feature type="transmembrane region" description="Helical" evidence="5">
    <location>
        <begin position="173"/>
        <end position="201"/>
    </location>
</feature>
<dbReference type="GO" id="GO:0015035">
    <property type="term" value="F:protein-disulfide reductase activity"/>
    <property type="evidence" value="ECO:0007669"/>
    <property type="project" value="TreeGrafter"/>
</dbReference>
<dbReference type="EMBL" id="CP007139">
    <property type="protein sequence ID" value="AIE88098.1"/>
    <property type="molecule type" value="Genomic_DNA"/>
</dbReference>
<feature type="transmembrane region" description="Helical" evidence="5">
    <location>
        <begin position="431"/>
        <end position="450"/>
    </location>
</feature>
<dbReference type="GO" id="GO:0016020">
    <property type="term" value="C:membrane"/>
    <property type="evidence" value="ECO:0007669"/>
    <property type="project" value="UniProtKB-SubCell"/>
</dbReference>
<reference evidence="9 10" key="1">
    <citation type="journal article" date="2014" name="PLoS ONE">
        <title>The first complete genome sequence of the class fimbriimonadia in the phylum armatimonadetes.</title>
        <authorList>
            <person name="Hu Z.Y."/>
            <person name="Wang Y.Z."/>
            <person name="Im W.T."/>
            <person name="Wang S.Y."/>
            <person name="Zhao G.P."/>
            <person name="Zheng H.J."/>
            <person name="Quan Z.X."/>
        </authorList>
    </citation>
    <scope>NUCLEOTIDE SEQUENCE [LARGE SCALE GENOMIC DNA]</scope>
    <source>
        <strain evidence="9">Gsoil 348</strain>
    </source>
</reference>
<keyword evidence="6" id="KW-0732">Signal</keyword>
<accession>A0A068NX74</accession>
<keyword evidence="10" id="KW-1185">Reference proteome</keyword>
<feature type="transmembrane region" description="Helical" evidence="5">
    <location>
        <begin position="326"/>
        <end position="350"/>
    </location>
</feature>
<evidence type="ECO:0000313" key="10">
    <source>
        <dbReference type="Proteomes" id="UP000027982"/>
    </source>
</evidence>
<comment type="subcellular location">
    <subcellularLocation>
        <location evidence="1">Membrane</location>
        <topology evidence="1">Multi-pass membrane protein</topology>
    </subcellularLocation>
</comment>
<gene>
    <name evidence="9" type="ORF">OP10G_4730</name>
</gene>
<dbReference type="Pfam" id="PF13899">
    <property type="entry name" value="Thioredoxin_7"/>
    <property type="match status" value="1"/>
</dbReference>
<dbReference type="InterPro" id="IPR003834">
    <property type="entry name" value="Cyt_c_assmbl_TM_dom"/>
</dbReference>
<feature type="signal peptide" evidence="6">
    <location>
        <begin position="1"/>
        <end position="23"/>
    </location>
</feature>
<dbReference type="Pfam" id="PF11412">
    <property type="entry name" value="DsbD_N"/>
    <property type="match status" value="1"/>
</dbReference>
<dbReference type="KEGG" id="fgi:OP10G_4730"/>
<dbReference type="STRING" id="661478.OP10G_4730"/>
<dbReference type="InterPro" id="IPR028250">
    <property type="entry name" value="DsbDN"/>
</dbReference>
<feature type="transmembrane region" description="Helical" evidence="5">
    <location>
        <begin position="213"/>
        <end position="240"/>
    </location>
</feature>
<dbReference type="Proteomes" id="UP000027982">
    <property type="component" value="Chromosome"/>
</dbReference>
<evidence type="ECO:0000256" key="4">
    <source>
        <dbReference type="ARBA" id="ARBA00023136"/>
    </source>
</evidence>
<organism evidence="9 10">
    <name type="scientific">Fimbriimonas ginsengisoli Gsoil 348</name>
    <dbReference type="NCBI Taxonomy" id="661478"/>
    <lineage>
        <taxon>Bacteria</taxon>
        <taxon>Bacillati</taxon>
        <taxon>Armatimonadota</taxon>
        <taxon>Fimbriimonadia</taxon>
        <taxon>Fimbriimonadales</taxon>
        <taxon>Fimbriimonadaceae</taxon>
        <taxon>Fimbriimonas</taxon>
    </lineage>
</organism>
<evidence type="ECO:0000256" key="6">
    <source>
        <dbReference type="SAM" id="SignalP"/>
    </source>
</evidence>
<evidence type="ECO:0000259" key="7">
    <source>
        <dbReference type="Pfam" id="PF02683"/>
    </source>
</evidence>
<feature type="domain" description="Thiol:disulfide interchange protein DsbD N-terminal" evidence="8">
    <location>
        <begin position="30"/>
        <end position="146"/>
    </location>
</feature>
<dbReference type="GO" id="GO:0045454">
    <property type="term" value="P:cell redox homeostasis"/>
    <property type="evidence" value="ECO:0007669"/>
    <property type="project" value="TreeGrafter"/>
</dbReference>
<name>A0A068NX74_FIMGI</name>
<feature type="transmembrane region" description="Helical" evidence="5">
    <location>
        <begin position="252"/>
        <end position="272"/>
    </location>
</feature>
<dbReference type="GO" id="GO:0017004">
    <property type="term" value="P:cytochrome complex assembly"/>
    <property type="evidence" value="ECO:0007669"/>
    <property type="project" value="InterPro"/>
</dbReference>
<evidence type="ECO:0000313" key="9">
    <source>
        <dbReference type="EMBL" id="AIE88098.1"/>
    </source>
</evidence>
<proteinExistence type="predicted"/>
<evidence type="ECO:0000256" key="1">
    <source>
        <dbReference type="ARBA" id="ARBA00004141"/>
    </source>
</evidence>
<dbReference type="Gene3D" id="3.40.30.10">
    <property type="entry name" value="Glutaredoxin"/>
    <property type="match status" value="1"/>
</dbReference>
<feature type="chain" id="PRO_5001654003" evidence="6">
    <location>
        <begin position="24"/>
        <end position="591"/>
    </location>
</feature>
<keyword evidence="3 5" id="KW-1133">Transmembrane helix</keyword>
<dbReference type="InterPro" id="IPR036249">
    <property type="entry name" value="Thioredoxin-like_sf"/>
</dbReference>
<feature type="domain" description="Cytochrome C biogenesis protein transmembrane" evidence="7">
    <location>
        <begin position="174"/>
        <end position="384"/>
    </location>
</feature>
<dbReference type="AlphaFoldDB" id="A0A068NX74"/>
<dbReference type="Gene3D" id="2.60.40.1250">
    <property type="entry name" value="Thiol:disulfide interchange protein DsbD, N-terminal domain"/>
    <property type="match status" value="1"/>
</dbReference>
<protein>
    <submittedName>
        <fullName evidence="9">Cytochrome c biogenesis protein transmembrane region</fullName>
    </submittedName>
</protein>
<evidence type="ECO:0000256" key="5">
    <source>
        <dbReference type="SAM" id="Phobius"/>
    </source>
</evidence>
<feature type="transmembrane region" description="Helical" evidence="5">
    <location>
        <begin position="292"/>
        <end position="314"/>
    </location>
</feature>
<dbReference type="Pfam" id="PF02683">
    <property type="entry name" value="DsbD_TM"/>
    <property type="match status" value="1"/>
</dbReference>
<evidence type="ECO:0000259" key="8">
    <source>
        <dbReference type="Pfam" id="PF11412"/>
    </source>
</evidence>
<dbReference type="HOGENOM" id="CLU_015841_0_0_0"/>
<dbReference type="PANTHER" id="PTHR32234">
    <property type="entry name" value="THIOL:DISULFIDE INTERCHANGE PROTEIN DSBD"/>
    <property type="match status" value="1"/>
</dbReference>
<dbReference type="InterPro" id="IPR036929">
    <property type="entry name" value="DsbDN_sf"/>
</dbReference>
<dbReference type="OrthoDB" id="9811036at2"/>